<evidence type="ECO:0000256" key="3">
    <source>
        <dbReference type="ARBA" id="ARBA00057106"/>
    </source>
</evidence>
<dbReference type="PANTHER" id="PTHR21538:SF27">
    <property type="entry name" value="ANILLIN"/>
    <property type="match status" value="1"/>
</dbReference>
<dbReference type="Gene3D" id="2.30.29.30">
    <property type="entry name" value="Pleckstrin-homology domain (PH domain)/Phosphotyrosine-binding domain (PTB)"/>
    <property type="match status" value="1"/>
</dbReference>
<feature type="domain" description="PH" evidence="6">
    <location>
        <begin position="859"/>
        <end position="989"/>
    </location>
</feature>
<reference evidence="7" key="5">
    <citation type="submission" date="2025-09" db="UniProtKB">
        <authorList>
            <consortium name="Ensembl"/>
        </authorList>
    </citation>
    <scope>IDENTIFICATION</scope>
</reference>
<feature type="compositionally biased region" description="Polar residues" evidence="5">
    <location>
        <begin position="187"/>
        <end position="197"/>
    </location>
</feature>
<evidence type="ECO:0000256" key="5">
    <source>
        <dbReference type="SAM" id="MobiDB-lite"/>
    </source>
</evidence>
<feature type="region of interest" description="Disordered" evidence="5">
    <location>
        <begin position="1"/>
        <end position="207"/>
    </location>
</feature>
<name>A0A4W3GR08_CALMI</name>
<comment type="subcellular location">
    <subcellularLocation>
        <location evidence="2">Cell projection</location>
        <location evidence="2">Bleb</location>
    </subcellularLocation>
</comment>
<dbReference type="OMA" id="PKIEQQT"/>
<proteinExistence type="predicted"/>
<reference evidence="8" key="2">
    <citation type="journal article" date="2007" name="PLoS Biol.">
        <title>Survey sequencing and comparative analysis of the elephant shark (Callorhinchus milii) genome.</title>
        <authorList>
            <person name="Venkatesh B."/>
            <person name="Kirkness E.F."/>
            <person name="Loh Y.H."/>
            <person name="Halpern A.L."/>
            <person name="Lee A.P."/>
            <person name="Johnson J."/>
            <person name="Dandona N."/>
            <person name="Viswanathan L.D."/>
            <person name="Tay A."/>
            <person name="Venter J.C."/>
            <person name="Strausberg R.L."/>
            <person name="Brenner S."/>
        </authorList>
    </citation>
    <scope>NUCLEOTIDE SEQUENCE [LARGE SCALE GENOMIC DNA]</scope>
</reference>
<evidence type="ECO:0000313" key="7">
    <source>
        <dbReference type="Ensembl" id="ENSCMIP00000005986.1"/>
    </source>
</evidence>
<dbReference type="InterPro" id="IPR011993">
    <property type="entry name" value="PH-like_dom_sf"/>
</dbReference>
<dbReference type="SMART" id="SM00233">
    <property type="entry name" value="PH"/>
    <property type="match status" value="1"/>
</dbReference>
<dbReference type="Pfam" id="PF00169">
    <property type="entry name" value="PH"/>
    <property type="match status" value="1"/>
</dbReference>
<dbReference type="Pfam" id="PF08174">
    <property type="entry name" value="Anillin"/>
    <property type="match status" value="1"/>
</dbReference>
<reference evidence="8" key="3">
    <citation type="journal article" date="2014" name="Nature">
        <title>Elephant shark genome provides unique insights into gnathostome evolution.</title>
        <authorList>
            <consortium name="International Elephant Shark Genome Sequencing Consortium"/>
            <person name="Venkatesh B."/>
            <person name="Lee A.P."/>
            <person name="Ravi V."/>
            <person name="Maurya A.K."/>
            <person name="Lian M.M."/>
            <person name="Swann J.B."/>
            <person name="Ohta Y."/>
            <person name="Flajnik M.F."/>
            <person name="Sutoh Y."/>
            <person name="Kasahara M."/>
            <person name="Hoon S."/>
            <person name="Gangu V."/>
            <person name="Roy S.W."/>
            <person name="Irimia M."/>
            <person name="Korzh V."/>
            <person name="Kondrychyn I."/>
            <person name="Lim Z.W."/>
            <person name="Tay B.H."/>
            <person name="Tohari S."/>
            <person name="Kong K.W."/>
            <person name="Ho S."/>
            <person name="Lorente-Galdos B."/>
            <person name="Quilez J."/>
            <person name="Marques-Bonet T."/>
            <person name="Raney B.J."/>
            <person name="Ingham P.W."/>
            <person name="Tay A."/>
            <person name="Hillier L.W."/>
            <person name="Minx P."/>
            <person name="Boehm T."/>
            <person name="Wilson R.K."/>
            <person name="Brenner S."/>
            <person name="Warren W.C."/>
        </authorList>
    </citation>
    <scope>NUCLEOTIDE SEQUENCE [LARGE SCALE GENOMIC DNA]</scope>
</reference>
<feature type="compositionally biased region" description="Basic and acidic residues" evidence="5">
    <location>
        <begin position="1"/>
        <end position="20"/>
    </location>
</feature>
<dbReference type="SUPFAM" id="SSF50729">
    <property type="entry name" value="PH domain-like"/>
    <property type="match status" value="1"/>
</dbReference>
<evidence type="ECO:0000256" key="4">
    <source>
        <dbReference type="ARBA" id="ARBA00071355"/>
    </source>
</evidence>
<dbReference type="FunFam" id="2.30.29.30:FF:000111">
    <property type="entry name" value="anillin isoform X1"/>
    <property type="match status" value="1"/>
</dbReference>
<dbReference type="InterPro" id="IPR012966">
    <property type="entry name" value="AHD"/>
</dbReference>
<dbReference type="InterPro" id="IPR051364">
    <property type="entry name" value="Cytokinesis/Rho-signaling"/>
</dbReference>
<dbReference type="InterPro" id="IPR001849">
    <property type="entry name" value="PH_domain"/>
</dbReference>
<dbReference type="GO" id="GO:0032059">
    <property type="term" value="C:bleb"/>
    <property type="evidence" value="ECO:0007669"/>
    <property type="project" value="UniProtKB-SubCell"/>
</dbReference>
<evidence type="ECO:0000256" key="2">
    <source>
        <dbReference type="ARBA" id="ARBA00043945"/>
    </source>
</evidence>
<feature type="compositionally biased region" description="Polar residues" evidence="5">
    <location>
        <begin position="111"/>
        <end position="132"/>
    </location>
</feature>
<dbReference type="Ensembl" id="ENSCMIT00000006186.1">
    <property type="protein sequence ID" value="ENSCMIP00000005986.1"/>
    <property type="gene ID" value="ENSCMIG00000003386.1"/>
</dbReference>
<dbReference type="Proteomes" id="UP000314986">
    <property type="component" value="Unassembled WGS sequence"/>
</dbReference>
<sequence>KKLLERTRARRENLQKKMSERPTAAGRQIAKRIREPLCEANNQPSEAAEEGKMKDSTKPSPSKRRCSDKVETAVSGVENKEPETPMATTVVVPPASQPAELVQEQEVQDLNPKSTAASVKNRMQQLAAQRQNWDGDGQTEAAQQASPPPPHQTPTSVQPGTPAGRRARLNNLAATISSWEDDLSRPTAKQNKPQGQPGTACLPVSGRAPATVNSSILDVIPFTVQSTKVIPPSPKKTEEPKPLATKGPINSDQVSSNLKKIEELRTLATKGPLNPNLATLNLKKIEEPKPLETKGPLNPNLATLNLKKIEEPKPLETKGPLQSAQANSGVKSFLERFSERCQERSASNPKAPTPGLKSPVTPNTKAIQERLFKQQELSTTASLTQQLKQEREKELANIRNRFQGGNVGATEKKGESSFTKHFSLSAYQTRECIKHFTHDFHFVFLADKVGKVSEVEMSVDDELNSSAVINELFEGVMEEDEDVDDDEERESELNISSMSLLAPLAVASPEVRPSLAESPCFFNNNTPDNAKRSKFQRTRLTRAESTDSMGSSTDDQNLLYSIDAYRSQRIKPTERPPVKQIIVRKEDVTQRLEERRAATPSSVNIKQRMKNLSNDINIQQSVIHQASQALNCCTDEDHGKGSQQEAEAERLLLIASERRMVLLAELNKLKTEGASAQKKAESAAKAVGDFAPSRGSISLSEIRLPLKADFICSTAHKTGNFYFFVLIRAGALNMVATPLASTQNAVSGDAITFPTKFTLQDVSNDFEIEIEVYSLVCTQIKYQDYCTKSVWSMFMDILFSSIALSSPGGPNAVRSSNFVMVGSYKIVLSSVGNTKFQLDKIKFEGLDKQLLGQNSFFHGVPYLGALHVCRVFTMFHDVSGFGAWHRRWCVLSGACISYWTYPDDEKCKRPLGRINLANCTSRKIDPANREFCARPNTFELITVRPQREDDRETLVSECKNTLCVTKNWLSADTKEERNLWMQKLNRVLVDLRTWQPDACYRPQVI</sequence>
<dbReference type="GO" id="GO:0031106">
    <property type="term" value="P:septin ring organization"/>
    <property type="evidence" value="ECO:0007669"/>
    <property type="project" value="TreeGrafter"/>
</dbReference>
<evidence type="ECO:0000313" key="8">
    <source>
        <dbReference type="Proteomes" id="UP000314986"/>
    </source>
</evidence>
<dbReference type="GO" id="GO:0000915">
    <property type="term" value="P:actomyosin contractile ring assembly"/>
    <property type="evidence" value="ECO:0007669"/>
    <property type="project" value="TreeGrafter"/>
</dbReference>
<dbReference type="GO" id="GO:0005826">
    <property type="term" value="C:actomyosin contractile ring"/>
    <property type="evidence" value="ECO:0007669"/>
    <property type="project" value="TreeGrafter"/>
</dbReference>
<feature type="region of interest" description="Disordered" evidence="5">
    <location>
        <begin position="339"/>
        <end position="360"/>
    </location>
</feature>
<dbReference type="GO" id="GO:0000281">
    <property type="term" value="P:mitotic cytokinesis"/>
    <property type="evidence" value="ECO:0007669"/>
    <property type="project" value="TreeGrafter"/>
</dbReference>
<dbReference type="GeneTree" id="ENSGT00390000008749"/>
<reference evidence="8" key="1">
    <citation type="journal article" date="2006" name="Science">
        <title>Ancient noncoding elements conserved in the human genome.</title>
        <authorList>
            <person name="Venkatesh B."/>
            <person name="Kirkness E.F."/>
            <person name="Loh Y.H."/>
            <person name="Halpern A.L."/>
            <person name="Lee A.P."/>
            <person name="Johnson J."/>
            <person name="Dandona N."/>
            <person name="Viswanathan L.D."/>
            <person name="Tay A."/>
            <person name="Venter J.C."/>
            <person name="Strausberg R.L."/>
            <person name="Brenner S."/>
        </authorList>
    </citation>
    <scope>NUCLEOTIDE SEQUENCE [LARGE SCALE GENOMIC DNA]</scope>
</reference>
<keyword evidence="8" id="KW-1185">Reference proteome</keyword>
<dbReference type="CDD" id="cd01263">
    <property type="entry name" value="PH_anillin"/>
    <property type="match status" value="1"/>
</dbReference>
<organism evidence="7 8">
    <name type="scientific">Callorhinchus milii</name>
    <name type="common">Ghost shark</name>
    <dbReference type="NCBI Taxonomy" id="7868"/>
    <lineage>
        <taxon>Eukaryota</taxon>
        <taxon>Metazoa</taxon>
        <taxon>Chordata</taxon>
        <taxon>Craniata</taxon>
        <taxon>Vertebrata</taxon>
        <taxon>Chondrichthyes</taxon>
        <taxon>Holocephali</taxon>
        <taxon>Chimaeriformes</taxon>
        <taxon>Callorhinchidae</taxon>
        <taxon>Callorhinchus</taxon>
    </lineage>
</organism>
<evidence type="ECO:0000259" key="6">
    <source>
        <dbReference type="PROSITE" id="PS50003"/>
    </source>
</evidence>
<dbReference type="InParanoid" id="A0A4W3GR08"/>
<accession>A0A4W3GR08</accession>
<keyword evidence="1" id="KW-0175">Coiled coil</keyword>
<dbReference type="InterPro" id="IPR037840">
    <property type="entry name" value="PH_Anillin"/>
</dbReference>
<feature type="region of interest" description="Disordered" evidence="5">
    <location>
        <begin position="526"/>
        <end position="554"/>
    </location>
</feature>
<feature type="region of interest" description="Disordered" evidence="5">
    <location>
        <begin position="228"/>
        <end position="254"/>
    </location>
</feature>
<dbReference type="PANTHER" id="PTHR21538">
    <property type="entry name" value="ANILLIN/RHOTEKIN RTKN"/>
    <property type="match status" value="1"/>
</dbReference>
<dbReference type="Pfam" id="PF16018">
    <property type="entry name" value="Anillin_N"/>
    <property type="match status" value="1"/>
</dbReference>
<dbReference type="AlphaFoldDB" id="A0A4W3GR08"/>
<dbReference type="InterPro" id="IPR031970">
    <property type="entry name" value="Anillin_N"/>
</dbReference>
<reference evidence="7" key="4">
    <citation type="submission" date="2025-08" db="UniProtKB">
        <authorList>
            <consortium name="Ensembl"/>
        </authorList>
    </citation>
    <scope>IDENTIFICATION</scope>
</reference>
<comment type="function">
    <text evidence="3">Required for cytokinesis. Essential for the structural integrity of the cleavage furrow and for completion of cleavage furrow ingression. Plays a role in bleb assembly during metaphase and anaphase of mitosis. May play a significant role in podocyte cell migration.</text>
</comment>
<dbReference type="STRING" id="7868.ENSCMIP00000005986"/>
<dbReference type="PROSITE" id="PS50003">
    <property type="entry name" value="PH_DOMAIN"/>
    <property type="match status" value="1"/>
</dbReference>
<evidence type="ECO:0000256" key="1">
    <source>
        <dbReference type="ARBA" id="ARBA00023054"/>
    </source>
</evidence>
<protein>
    <recommendedName>
        <fullName evidence="4">Anillin</fullName>
    </recommendedName>
</protein>